<keyword evidence="9" id="KW-0325">Glycoprotein</keyword>
<dbReference type="EMBL" id="KI632098">
    <property type="protein sequence ID" value="EYU24978.1"/>
    <property type="molecule type" value="Genomic_DNA"/>
</dbReference>
<dbReference type="InterPro" id="IPR001611">
    <property type="entry name" value="Leu-rich_rpt"/>
</dbReference>
<dbReference type="Gene3D" id="3.80.10.10">
    <property type="entry name" value="Ribonuclease Inhibitor"/>
    <property type="match status" value="2"/>
</dbReference>
<evidence type="ECO:0000256" key="10">
    <source>
        <dbReference type="ARBA" id="ARBA00038043"/>
    </source>
</evidence>
<comment type="subcellular location">
    <subcellularLocation>
        <location evidence="1">Cell envelope</location>
    </subcellularLocation>
    <subcellularLocation>
        <location evidence="2">Membrane</location>
    </subcellularLocation>
</comment>
<dbReference type="GO" id="GO:0051707">
    <property type="term" value="P:response to other organism"/>
    <property type="evidence" value="ECO:0007669"/>
    <property type="project" value="UniProtKB-ARBA"/>
</dbReference>
<keyword evidence="8" id="KW-0472">Membrane</keyword>
<keyword evidence="6" id="KW-0677">Repeat</keyword>
<dbReference type="GO" id="GO:0016020">
    <property type="term" value="C:membrane"/>
    <property type="evidence" value="ECO:0007669"/>
    <property type="project" value="UniProtKB-SubCell"/>
</dbReference>
<dbReference type="FunFam" id="3.80.10.10:FF:000041">
    <property type="entry name" value="LRR receptor-like serine/threonine-protein kinase ERECTA"/>
    <property type="match status" value="1"/>
</dbReference>
<keyword evidence="3" id="KW-0433">Leucine-rich repeat</keyword>
<keyword evidence="4" id="KW-0812">Transmembrane</keyword>
<evidence type="ECO:0000256" key="2">
    <source>
        <dbReference type="ARBA" id="ARBA00004370"/>
    </source>
</evidence>
<evidence type="ECO:0000256" key="3">
    <source>
        <dbReference type="ARBA" id="ARBA00022614"/>
    </source>
</evidence>
<dbReference type="PhylomeDB" id="A0A022QCL8"/>
<evidence type="ECO:0000256" key="7">
    <source>
        <dbReference type="ARBA" id="ARBA00022989"/>
    </source>
</evidence>
<dbReference type="SMART" id="SM00369">
    <property type="entry name" value="LRR_TYP"/>
    <property type="match status" value="4"/>
</dbReference>
<dbReference type="Pfam" id="PF08263">
    <property type="entry name" value="LRRNT_2"/>
    <property type="match status" value="1"/>
</dbReference>
<dbReference type="Proteomes" id="UP000030748">
    <property type="component" value="Unassembled WGS sequence"/>
</dbReference>
<feature type="signal peptide" evidence="11">
    <location>
        <begin position="1"/>
        <end position="25"/>
    </location>
</feature>
<dbReference type="OMA" id="ATEKQCH"/>
<dbReference type="eggNOG" id="KOG0619">
    <property type="taxonomic scope" value="Eukaryota"/>
</dbReference>
<comment type="similarity">
    <text evidence="10">Belongs to the polygalacturonase-inhibiting protein family.</text>
</comment>
<dbReference type="GO" id="GO:0006952">
    <property type="term" value="P:defense response"/>
    <property type="evidence" value="ECO:0007669"/>
    <property type="project" value="UniProtKB-ARBA"/>
</dbReference>
<feature type="domain" description="Leucine-rich repeat-containing N-terminal plant-type" evidence="12">
    <location>
        <begin position="34"/>
        <end position="71"/>
    </location>
</feature>
<reference evidence="13 14" key="1">
    <citation type="journal article" date="2013" name="Proc. Natl. Acad. Sci. U.S.A.">
        <title>Fine-scale variation in meiotic recombination in Mimulus inferred from population shotgun sequencing.</title>
        <authorList>
            <person name="Hellsten U."/>
            <person name="Wright K.M."/>
            <person name="Jenkins J."/>
            <person name="Shu S."/>
            <person name="Yuan Y."/>
            <person name="Wessler S.R."/>
            <person name="Schmutz J."/>
            <person name="Willis J.H."/>
            <person name="Rokhsar D.S."/>
        </authorList>
    </citation>
    <scope>NUCLEOTIDE SEQUENCE [LARGE SCALE GENOMIC DNA]</scope>
    <source>
        <strain evidence="14">cv. DUN x IM62</strain>
    </source>
</reference>
<evidence type="ECO:0000313" key="13">
    <source>
        <dbReference type="EMBL" id="EYU24978.1"/>
    </source>
</evidence>
<dbReference type="SUPFAM" id="SSF52058">
    <property type="entry name" value="L domain-like"/>
    <property type="match status" value="2"/>
</dbReference>
<evidence type="ECO:0000256" key="9">
    <source>
        <dbReference type="ARBA" id="ARBA00023180"/>
    </source>
</evidence>
<feature type="chain" id="PRO_5001504165" description="Leucine-rich repeat-containing N-terminal plant-type domain-containing protein" evidence="11">
    <location>
        <begin position="26"/>
        <end position="480"/>
    </location>
</feature>
<keyword evidence="5 11" id="KW-0732">Signal</keyword>
<evidence type="ECO:0000256" key="8">
    <source>
        <dbReference type="ARBA" id="ARBA00023136"/>
    </source>
</evidence>
<dbReference type="KEGG" id="egt:105971681"/>
<protein>
    <recommendedName>
        <fullName evidence="12">Leucine-rich repeat-containing N-terminal plant-type domain-containing protein</fullName>
    </recommendedName>
</protein>
<evidence type="ECO:0000259" key="12">
    <source>
        <dbReference type="Pfam" id="PF08263"/>
    </source>
</evidence>
<dbReference type="Pfam" id="PF13855">
    <property type="entry name" value="LRR_8"/>
    <property type="match status" value="1"/>
</dbReference>
<name>A0A022QCL8_ERYGU</name>
<keyword evidence="7" id="KW-1133">Transmembrane helix</keyword>
<evidence type="ECO:0000256" key="4">
    <source>
        <dbReference type="ARBA" id="ARBA00022692"/>
    </source>
</evidence>
<sequence>MLSSSNLSLTLFLLFNLFILHQSLAATEKQCHVDDESGLLAFKSGIISDQSGSLNSWKPGTDCCKWAGIKCKPEFNNRVTVIDLYGWPSDGTNILAGPISPALAKLQSLESLKFDHLGNLTGPFPDFLLSMPNITTIILSDNKLSGTIPRNIVNLLKLETLALDGNQFSGTIPSLGKSTSLLYLNLGNNRLSGGIPISFRRLRKLSWLELSSNQLTGSIPDIFSGLTSIVILYLSHNKFSGNIPKSLSYLKPINVDLSHNALIGQIPDISSNSFNAINGLNLSWNQLSGVIPENFAKFTQITLLDFSHNKLNGSLPEMRMARSMHALDFSYNDYRFGKIPKWIGNTSTNILGLAKCGIKMKLNDWKPTVIYGNVYLSENELTGNPLQFLISQNTYLMGFWALGNKLKFDMKHLKLGKKMVNLDLSNNLVYGNVPKTVSRLQELNVSHNHLCGQLPATKFPATAFLGNDCLCGAPLPPCKS</sequence>
<dbReference type="OrthoDB" id="676979at2759"/>
<dbReference type="PANTHER" id="PTHR48059:SF19">
    <property type="entry name" value="RECEPTOR-LIKE PROTEIN KINASE 5"/>
    <property type="match status" value="1"/>
</dbReference>
<evidence type="ECO:0000256" key="11">
    <source>
        <dbReference type="SAM" id="SignalP"/>
    </source>
</evidence>
<dbReference type="InterPro" id="IPR032675">
    <property type="entry name" value="LRR_dom_sf"/>
</dbReference>
<dbReference type="InterPro" id="IPR003591">
    <property type="entry name" value="Leu-rich_rpt_typical-subtyp"/>
</dbReference>
<evidence type="ECO:0000313" key="14">
    <source>
        <dbReference type="Proteomes" id="UP000030748"/>
    </source>
</evidence>
<dbReference type="PANTHER" id="PTHR48059">
    <property type="entry name" value="POLYGALACTURONASE INHIBITOR 1"/>
    <property type="match status" value="1"/>
</dbReference>
<keyword evidence="14" id="KW-1185">Reference proteome</keyword>
<dbReference type="InterPro" id="IPR013210">
    <property type="entry name" value="LRR_N_plant-typ"/>
</dbReference>
<evidence type="ECO:0000256" key="5">
    <source>
        <dbReference type="ARBA" id="ARBA00022729"/>
    </source>
</evidence>
<dbReference type="STRING" id="4155.A0A022QCL8"/>
<evidence type="ECO:0000256" key="1">
    <source>
        <dbReference type="ARBA" id="ARBA00004196"/>
    </source>
</evidence>
<accession>A0A022QCL8</accession>
<dbReference type="InterPro" id="IPR051848">
    <property type="entry name" value="PGIP"/>
</dbReference>
<dbReference type="AlphaFoldDB" id="A0A022QCL8"/>
<evidence type="ECO:0000256" key="6">
    <source>
        <dbReference type="ARBA" id="ARBA00022737"/>
    </source>
</evidence>
<proteinExistence type="inferred from homology"/>
<organism evidence="13 14">
    <name type="scientific">Erythranthe guttata</name>
    <name type="common">Yellow monkey flower</name>
    <name type="synonym">Mimulus guttatus</name>
    <dbReference type="NCBI Taxonomy" id="4155"/>
    <lineage>
        <taxon>Eukaryota</taxon>
        <taxon>Viridiplantae</taxon>
        <taxon>Streptophyta</taxon>
        <taxon>Embryophyta</taxon>
        <taxon>Tracheophyta</taxon>
        <taxon>Spermatophyta</taxon>
        <taxon>Magnoliopsida</taxon>
        <taxon>eudicotyledons</taxon>
        <taxon>Gunneridae</taxon>
        <taxon>Pentapetalae</taxon>
        <taxon>asterids</taxon>
        <taxon>lamiids</taxon>
        <taxon>Lamiales</taxon>
        <taxon>Phrymaceae</taxon>
        <taxon>Erythranthe</taxon>
    </lineage>
</organism>
<dbReference type="Pfam" id="PF00560">
    <property type="entry name" value="LRR_1"/>
    <property type="match status" value="3"/>
</dbReference>
<gene>
    <name evidence="13" type="ORF">MIMGU_mgv1a025899mg</name>
</gene>